<evidence type="ECO:0000256" key="1">
    <source>
        <dbReference type="ARBA" id="ARBA00004571"/>
    </source>
</evidence>
<comment type="subcellular location">
    <subcellularLocation>
        <location evidence="1">Cell outer membrane</location>
        <topology evidence="1">Multi-pass membrane protein</topology>
    </subcellularLocation>
</comment>
<keyword evidence="7" id="KW-0998">Cell outer membrane</keyword>
<keyword evidence="4" id="KW-0812">Transmembrane</keyword>
<evidence type="ECO:0008006" key="11">
    <source>
        <dbReference type="Google" id="ProtNLM"/>
    </source>
</evidence>
<gene>
    <name evidence="9" type="ORF">H9982_00370</name>
</gene>
<feature type="signal peptide" evidence="8">
    <location>
        <begin position="1"/>
        <end position="20"/>
    </location>
</feature>
<feature type="chain" id="PRO_5038460606" description="Hemin receptor" evidence="8">
    <location>
        <begin position="21"/>
        <end position="533"/>
    </location>
</feature>
<evidence type="ECO:0000256" key="4">
    <source>
        <dbReference type="ARBA" id="ARBA00022692"/>
    </source>
</evidence>
<dbReference type="EMBL" id="DXFB01000009">
    <property type="protein sequence ID" value="HIX44655.1"/>
    <property type="molecule type" value="Genomic_DNA"/>
</dbReference>
<comment type="caution">
    <text evidence="9">The sequence shown here is derived from an EMBL/GenBank/DDBJ whole genome shotgun (WGS) entry which is preliminary data.</text>
</comment>
<keyword evidence="6" id="KW-0472">Membrane</keyword>
<evidence type="ECO:0000313" key="10">
    <source>
        <dbReference type="Proteomes" id="UP000824246"/>
    </source>
</evidence>
<keyword evidence="5 8" id="KW-0732">Signal</keyword>
<evidence type="ECO:0000256" key="8">
    <source>
        <dbReference type="SAM" id="SignalP"/>
    </source>
</evidence>
<keyword evidence="3" id="KW-1134">Transmembrane beta strand</keyword>
<proteinExistence type="inferred from homology"/>
<comment type="similarity">
    <text evidence="2">Belongs to the OmpP1/FadL family.</text>
</comment>
<dbReference type="InterPro" id="IPR005017">
    <property type="entry name" value="OMPP1/FadL/TodX"/>
</dbReference>
<dbReference type="Gene3D" id="2.40.160.60">
    <property type="entry name" value="Outer membrane protein transport protein (OMPP1/FadL/TodX)"/>
    <property type="match status" value="1"/>
</dbReference>
<evidence type="ECO:0000256" key="5">
    <source>
        <dbReference type="ARBA" id="ARBA00022729"/>
    </source>
</evidence>
<evidence type="ECO:0000256" key="3">
    <source>
        <dbReference type="ARBA" id="ARBA00022452"/>
    </source>
</evidence>
<dbReference type="SUPFAM" id="SSF56935">
    <property type="entry name" value="Porins"/>
    <property type="match status" value="1"/>
</dbReference>
<evidence type="ECO:0000256" key="6">
    <source>
        <dbReference type="ARBA" id="ARBA00023136"/>
    </source>
</evidence>
<organism evidence="9 10">
    <name type="scientific">Candidatus Barnesiella excrementipullorum</name>
    <dbReference type="NCBI Taxonomy" id="2838479"/>
    <lineage>
        <taxon>Bacteria</taxon>
        <taxon>Pseudomonadati</taxon>
        <taxon>Bacteroidota</taxon>
        <taxon>Bacteroidia</taxon>
        <taxon>Bacteroidales</taxon>
        <taxon>Barnesiellaceae</taxon>
        <taxon>Barnesiella</taxon>
    </lineage>
</organism>
<dbReference type="AlphaFoldDB" id="A0A9D1VQE2"/>
<evidence type="ECO:0000313" key="9">
    <source>
        <dbReference type="EMBL" id="HIX44655.1"/>
    </source>
</evidence>
<dbReference type="Proteomes" id="UP000824246">
    <property type="component" value="Unassembled WGS sequence"/>
</dbReference>
<dbReference type="PANTHER" id="PTHR35093:SF8">
    <property type="entry name" value="OUTER MEMBRANE PROTEIN NMB0088-RELATED"/>
    <property type="match status" value="1"/>
</dbReference>
<dbReference type="PANTHER" id="PTHR35093">
    <property type="entry name" value="OUTER MEMBRANE PROTEIN NMB0088-RELATED"/>
    <property type="match status" value="1"/>
</dbReference>
<sequence length="533" mass="58323">MKRPIIIASLLFAGSLFCMGQGALDALPMTASQLKGTARYTAMGGAFGALGGDISTIKQNPAGLGIYRSSEITVTGSLNFYNNATKTSSRTNTNSGFYFSGDNLGFVGTINFRNNALRTLNFGFAYNNVANFNNSYSADWKNIGSSLTQLIAQQTTAAGVLPNDMIGNSTYNPYSDSWTPWLSILGYNAFLINSLGGENATQYEGIFSPSNHTSGNARLHNITSGSIDEYDINVSGNISDMLYWGLTLGLTNIDYRIESYYGETLQNALLFEEDSQGNITQESVNADYELANTLRTNGYGFGVKLGLIFRPVSFLRVGFAYHSPTYYRLTDTYWAGTDYNVGTHHGTTDNNYTDIGISSYEYHSPWRIIGSVAAILGKVGLLSVDYEYTNAKSMGYGGSNLDYTATNANINNYMTGMSTVRVGGEARILPMLSLRAGYAYESSQLNSSILNHTLTPEIVEGTLTSYYLPHDAHNISCGIGYRVNNISLDVAYVHRIQKYDIYPFTPFENDPAPLSGVMDLRNNSVKLTIGYKF</sequence>
<protein>
    <recommendedName>
        <fullName evidence="11">Hemin receptor</fullName>
    </recommendedName>
</protein>
<accession>A0A9D1VQE2</accession>
<dbReference type="GO" id="GO:0015483">
    <property type="term" value="F:long-chain fatty acid transporting porin activity"/>
    <property type="evidence" value="ECO:0007669"/>
    <property type="project" value="TreeGrafter"/>
</dbReference>
<reference evidence="9" key="1">
    <citation type="journal article" date="2021" name="PeerJ">
        <title>Extensive microbial diversity within the chicken gut microbiome revealed by metagenomics and culture.</title>
        <authorList>
            <person name="Gilroy R."/>
            <person name="Ravi A."/>
            <person name="Getino M."/>
            <person name="Pursley I."/>
            <person name="Horton D.L."/>
            <person name="Alikhan N.F."/>
            <person name="Baker D."/>
            <person name="Gharbi K."/>
            <person name="Hall N."/>
            <person name="Watson M."/>
            <person name="Adriaenssens E.M."/>
            <person name="Foster-Nyarko E."/>
            <person name="Jarju S."/>
            <person name="Secka A."/>
            <person name="Antonio M."/>
            <person name="Oren A."/>
            <person name="Chaudhuri R.R."/>
            <person name="La Ragione R."/>
            <person name="Hildebrand F."/>
            <person name="Pallen M.J."/>
        </authorList>
    </citation>
    <scope>NUCLEOTIDE SEQUENCE</scope>
    <source>
        <strain evidence="9">ChiHjej12B11-16260</strain>
    </source>
</reference>
<dbReference type="GO" id="GO:0009279">
    <property type="term" value="C:cell outer membrane"/>
    <property type="evidence" value="ECO:0007669"/>
    <property type="project" value="UniProtKB-SubCell"/>
</dbReference>
<reference evidence="9" key="2">
    <citation type="submission" date="2021-04" db="EMBL/GenBank/DDBJ databases">
        <authorList>
            <person name="Gilroy R."/>
        </authorList>
    </citation>
    <scope>NUCLEOTIDE SEQUENCE</scope>
    <source>
        <strain evidence="9">ChiHjej12B11-16260</strain>
    </source>
</reference>
<evidence type="ECO:0000256" key="7">
    <source>
        <dbReference type="ARBA" id="ARBA00023237"/>
    </source>
</evidence>
<name>A0A9D1VQE2_9BACT</name>
<evidence type="ECO:0000256" key="2">
    <source>
        <dbReference type="ARBA" id="ARBA00008163"/>
    </source>
</evidence>